<dbReference type="PANTHER" id="PTHR43008">
    <property type="entry name" value="BENZIL REDUCTASE"/>
    <property type="match status" value="1"/>
</dbReference>
<comment type="caution">
    <text evidence="4">The sequence shown here is derived from an EMBL/GenBank/DDBJ whole genome shotgun (WGS) entry which is preliminary data.</text>
</comment>
<evidence type="ECO:0000256" key="2">
    <source>
        <dbReference type="ARBA" id="ARBA00023002"/>
    </source>
</evidence>
<dbReference type="Pfam" id="PF00106">
    <property type="entry name" value="adh_short"/>
    <property type="match status" value="1"/>
</dbReference>
<feature type="compositionally biased region" description="Basic residues" evidence="3">
    <location>
        <begin position="8"/>
        <end position="18"/>
    </location>
</feature>
<keyword evidence="2" id="KW-0560">Oxidoreductase</keyword>
<feature type="region of interest" description="Disordered" evidence="3">
    <location>
        <begin position="1"/>
        <end position="53"/>
    </location>
</feature>
<feature type="compositionally biased region" description="Polar residues" evidence="3">
    <location>
        <begin position="37"/>
        <end position="47"/>
    </location>
</feature>
<evidence type="ECO:0000256" key="3">
    <source>
        <dbReference type="SAM" id="MobiDB-lite"/>
    </source>
</evidence>
<dbReference type="OrthoDB" id="5857104at2759"/>
<proteinExistence type="inferred from homology"/>
<comment type="similarity">
    <text evidence="1">Belongs to the short-chain dehydrogenases/reductases (SDR) family.</text>
</comment>
<evidence type="ECO:0008006" key="6">
    <source>
        <dbReference type="Google" id="ProtNLM"/>
    </source>
</evidence>
<organism evidence="4 5">
    <name type="scientific">Penicillium salamii</name>
    <dbReference type="NCBI Taxonomy" id="1612424"/>
    <lineage>
        <taxon>Eukaryota</taxon>
        <taxon>Fungi</taxon>
        <taxon>Dikarya</taxon>
        <taxon>Ascomycota</taxon>
        <taxon>Pezizomycotina</taxon>
        <taxon>Eurotiomycetes</taxon>
        <taxon>Eurotiomycetidae</taxon>
        <taxon>Eurotiales</taxon>
        <taxon>Aspergillaceae</taxon>
        <taxon>Penicillium</taxon>
    </lineage>
</organism>
<dbReference type="EMBL" id="CAJVPD010000228">
    <property type="protein sequence ID" value="CAG8372224.1"/>
    <property type="molecule type" value="Genomic_DNA"/>
</dbReference>
<protein>
    <recommendedName>
        <fullName evidence="6">NAD(P)-binding protein</fullName>
    </recommendedName>
</protein>
<dbReference type="InterPro" id="IPR036291">
    <property type="entry name" value="NAD(P)-bd_dom_sf"/>
</dbReference>
<feature type="compositionally biased region" description="Polar residues" evidence="3">
    <location>
        <begin position="19"/>
        <end position="29"/>
    </location>
</feature>
<dbReference type="AlphaFoldDB" id="A0A9W4J4U1"/>
<name>A0A9W4J4U1_9EURO</name>
<reference evidence="4" key="1">
    <citation type="submission" date="2021-07" db="EMBL/GenBank/DDBJ databases">
        <authorList>
            <person name="Branca A.L. A."/>
        </authorList>
    </citation>
    <scope>NUCLEOTIDE SEQUENCE</scope>
</reference>
<accession>A0A9W4J4U1</accession>
<dbReference type="GO" id="GO:0016616">
    <property type="term" value="F:oxidoreductase activity, acting on the CH-OH group of donors, NAD or NADP as acceptor"/>
    <property type="evidence" value="ECO:0007669"/>
    <property type="project" value="UniProtKB-ARBA"/>
</dbReference>
<evidence type="ECO:0000256" key="1">
    <source>
        <dbReference type="ARBA" id="ARBA00006484"/>
    </source>
</evidence>
<dbReference type="Proteomes" id="UP001152592">
    <property type="component" value="Unassembled WGS sequence"/>
</dbReference>
<evidence type="ECO:0000313" key="5">
    <source>
        <dbReference type="Proteomes" id="UP001152592"/>
    </source>
</evidence>
<dbReference type="SUPFAM" id="SSF51735">
    <property type="entry name" value="NAD(P)-binding Rossmann-fold domains"/>
    <property type="match status" value="1"/>
</dbReference>
<dbReference type="Gene3D" id="3.40.50.720">
    <property type="entry name" value="NAD(P)-binding Rossmann-like Domain"/>
    <property type="match status" value="1"/>
</dbReference>
<evidence type="ECO:0000313" key="4">
    <source>
        <dbReference type="EMBL" id="CAG8372224.1"/>
    </source>
</evidence>
<dbReference type="InterPro" id="IPR002347">
    <property type="entry name" value="SDR_fam"/>
</dbReference>
<gene>
    <name evidence="4" type="ORF">PSALAMII_LOCUS4762</name>
</gene>
<dbReference type="PANTHER" id="PTHR43008:SF4">
    <property type="entry name" value="CHAIN DEHYDROGENASE, PUTATIVE (AFU_ORTHOLOGUE AFUA_4G08710)-RELATED"/>
    <property type="match status" value="1"/>
</dbReference>
<sequence>MAADTRPKLKPRLKHKQTSKPASKPTSVTDEPDIKPTASQDQDSTEPSLKPAHVPIHNKIVLITGLAQLADGEETVKKPQAETDVKGTVSAIELDGTNINSVDAAVEKVAADHGRLDILVNIPAAVSQTSSPSKQEYRKMINENVAGVLTVTETYLDLLRKSTERRLVFVPSSVGSVSQPAGHFLMLYSANKFEEELSRDALNMLIKIYWNRLRDERFKVLGADPGTFGTRCFGTDQSMLDCGAAIAAAGGERIAKVVKGEMDDAIGSVVTDLRDDMSSW</sequence>
<dbReference type="GO" id="GO:0050664">
    <property type="term" value="F:oxidoreductase activity, acting on NAD(P)H, oxygen as acceptor"/>
    <property type="evidence" value="ECO:0007669"/>
    <property type="project" value="TreeGrafter"/>
</dbReference>